<proteinExistence type="predicted"/>
<protein>
    <submittedName>
        <fullName evidence="2">Peptidase C45</fullName>
    </submittedName>
</protein>
<dbReference type="PANTHER" id="PTHR34180">
    <property type="entry name" value="PEPTIDASE C45"/>
    <property type="match status" value="1"/>
</dbReference>
<evidence type="ECO:0000313" key="2">
    <source>
        <dbReference type="EMBL" id="ARP95373.1"/>
    </source>
</evidence>
<reference evidence="2 3" key="1">
    <citation type="submission" date="2017-05" db="EMBL/GenBank/DDBJ databases">
        <title>Complete and WGS of Bordetella genogroups.</title>
        <authorList>
            <person name="Spilker T."/>
            <person name="LiPuma J."/>
        </authorList>
    </citation>
    <scope>NUCLEOTIDE SEQUENCE [LARGE SCALE GENOMIC DNA]</scope>
    <source>
        <strain evidence="2 3">AU7206</strain>
    </source>
</reference>
<evidence type="ECO:0000259" key="1">
    <source>
        <dbReference type="Pfam" id="PF03417"/>
    </source>
</evidence>
<dbReference type="Gene3D" id="3.60.60.10">
    <property type="entry name" value="Penicillin V Acylase, Chain A"/>
    <property type="match status" value="1"/>
</dbReference>
<dbReference type="RefSeq" id="WP_086079138.1">
    <property type="nucleotide sequence ID" value="NZ_CP021111.1"/>
</dbReference>
<dbReference type="InterPro" id="IPR047801">
    <property type="entry name" value="Peptidase_C45"/>
</dbReference>
<sequence length="339" mass="36650">MWPKPVSISGTRRRVGIELGKLGRGRLEPYLDQSPLWAALRPWCGHAYLDELAGRAQSALPAIWQEFEGMAEGLRMAPTDLLLWQCRGDLLHPAADGCTSIAWRGRDGVRWIGHNEDGDAYLHGKCAMVDVRPGDAPGYVAFAYPGSLPGHAFGANHAGLVQAIDSVRMRSRRPGVPRLFLARAVLDCETLDDAVQMLQTHPRAGGLHHLLGAANDPRLLGVESAPGLCSVASIERGAAHTNHLVHSGAATMRQAVTDSSRARQRRVENLMDQWDADSGAQQILAALQDTEGDAPVLRHSANDPDGENTLATALFEMRDGGLSLHLYDRGKEVASLPIV</sequence>
<gene>
    <name evidence="2" type="ORF">CAL15_13845</name>
</gene>
<keyword evidence="3" id="KW-1185">Reference proteome</keyword>
<dbReference type="Proteomes" id="UP000194161">
    <property type="component" value="Chromosome"/>
</dbReference>
<dbReference type="NCBIfam" id="NF040521">
    <property type="entry name" value="C45_proenzyme"/>
    <property type="match status" value="1"/>
</dbReference>
<dbReference type="EMBL" id="CP021111">
    <property type="protein sequence ID" value="ARP95373.1"/>
    <property type="molecule type" value="Genomic_DNA"/>
</dbReference>
<dbReference type="AlphaFoldDB" id="A0A1W6ZDB9"/>
<evidence type="ECO:0000313" key="3">
    <source>
        <dbReference type="Proteomes" id="UP000194161"/>
    </source>
</evidence>
<name>A0A1W6ZDB9_9BORD</name>
<dbReference type="InterPro" id="IPR005079">
    <property type="entry name" value="Peptidase_C45_hydrolase"/>
</dbReference>
<dbReference type="STRING" id="463040.CAL15_13845"/>
<dbReference type="InterPro" id="IPR047794">
    <property type="entry name" value="C45_proenzyme-like"/>
</dbReference>
<dbReference type="PANTHER" id="PTHR34180:SF1">
    <property type="entry name" value="BETA-ALANYL-DOPAMINE_CARCININE HYDROLASE"/>
    <property type="match status" value="1"/>
</dbReference>
<dbReference type="OrthoDB" id="6793339at2"/>
<feature type="domain" description="Peptidase C45 hydrolase" evidence="1">
    <location>
        <begin position="103"/>
        <end position="326"/>
    </location>
</feature>
<dbReference type="KEGG" id="bgm:CAL15_13845"/>
<organism evidence="2 3">
    <name type="scientific">Bordetella genomosp. 13</name>
    <dbReference type="NCBI Taxonomy" id="463040"/>
    <lineage>
        <taxon>Bacteria</taxon>
        <taxon>Pseudomonadati</taxon>
        <taxon>Pseudomonadota</taxon>
        <taxon>Betaproteobacteria</taxon>
        <taxon>Burkholderiales</taxon>
        <taxon>Alcaligenaceae</taxon>
        <taxon>Bordetella</taxon>
    </lineage>
</organism>
<accession>A0A1W6ZDB9</accession>
<dbReference type="Pfam" id="PF03417">
    <property type="entry name" value="AAT"/>
    <property type="match status" value="1"/>
</dbReference>